<dbReference type="HOGENOM" id="CLU_778703_0_0_1"/>
<reference evidence="1 2" key="1">
    <citation type="journal article" date="2011" name="Proc. Natl. Acad. Sci. U.S.A.">
        <title>Comparative genomics of xylose-fermenting fungi for enhanced biofuel production.</title>
        <authorList>
            <person name="Wohlbach D.J."/>
            <person name="Kuo A."/>
            <person name="Sato T.K."/>
            <person name="Potts K.M."/>
            <person name="Salamov A.A."/>
            <person name="LaButti K.M."/>
            <person name="Sun H."/>
            <person name="Clum A."/>
            <person name="Pangilinan J.L."/>
            <person name="Lindquist E.A."/>
            <person name="Lucas S."/>
            <person name="Lapidus A."/>
            <person name="Jin M."/>
            <person name="Gunawan C."/>
            <person name="Balan V."/>
            <person name="Dale B.E."/>
            <person name="Jeffries T.W."/>
            <person name="Zinkel R."/>
            <person name="Barry K.W."/>
            <person name="Grigoriev I.V."/>
            <person name="Gasch A.P."/>
        </authorList>
    </citation>
    <scope>NUCLEOTIDE SEQUENCE [LARGE SCALE GENOMIC DNA]</scope>
    <source>
        <strain evidence="2">ATCC 10573 / BCRC 21748 / CBS 615 / JCM 9827 / NBRC 10315 / NRRL Y-1498 / VKM Y-70</strain>
    </source>
</reference>
<dbReference type="Proteomes" id="UP000000707">
    <property type="component" value="Unassembled WGS sequence"/>
</dbReference>
<dbReference type="RefSeq" id="XP_006687849.1">
    <property type="nucleotide sequence ID" value="XM_006687786.1"/>
</dbReference>
<dbReference type="EMBL" id="GL996527">
    <property type="protein sequence ID" value="EGV61679.1"/>
    <property type="molecule type" value="Genomic_DNA"/>
</dbReference>
<keyword evidence="2" id="KW-1185">Reference proteome</keyword>
<evidence type="ECO:0000313" key="2">
    <source>
        <dbReference type="Proteomes" id="UP000000707"/>
    </source>
</evidence>
<dbReference type="OrthoDB" id="4077205at2759"/>
<dbReference type="GeneID" id="18250412"/>
<organism evidence="2">
    <name type="scientific">Candida tenuis (strain ATCC 10573 / BCRC 21748 / CBS 615 / JCM 9827 / NBRC 10315 / NRRL Y-1498 / VKM Y-70)</name>
    <name type="common">Yeast</name>
    <name type="synonym">Yamadazyma tenuis</name>
    <dbReference type="NCBI Taxonomy" id="590646"/>
    <lineage>
        <taxon>Eukaryota</taxon>
        <taxon>Fungi</taxon>
        <taxon>Dikarya</taxon>
        <taxon>Ascomycota</taxon>
        <taxon>Saccharomycotina</taxon>
        <taxon>Pichiomycetes</taxon>
        <taxon>Debaryomycetaceae</taxon>
        <taxon>Yamadazyma</taxon>
    </lineage>
</organism>
<proteinExistence type="predicted"/>
<dbReference type="eggNOG" id="ENOG502RQEF">
    <property type="taxonomic scope" value="Eukaryota"/>
</dbReference>
<accession>G3B7X6</accession>
<dbReference type="KEGG" id="cten:18250412"/>
<gene>
    <name evidence="1" type="ORF">CANTEDRAFT_94564</name>
</gene>
<name>G3B7X6_CANTC</name>
<sequence length="296" mass="33366">MEQLFNDGNGFLRLLPDLITHLYVPTPLADSVLSYIDNQLQVLNDEFSSTKAQLQTIKEDLTSLQSSGTIPNPQQTTRIDEDRSLTLSLVFGDIFTDAMEILSNRENIHFYTAHQPTHLDNEEFGNPQSMVVVYETKGPKLNSSLSKHARIELISKVIELEITDLLGELGLKFSSSRLLDTPVAPQITEEKKDAVEKLKANPKAQTTRFYVDLPNWYCSCDKLQSCYTKDWLSQSQPKFTYQQTTETHEVFQGINFDSLDPPAICPHILAALIIRVNPNANLCKQVSLANFSSIID</sequence>
<dbReference type="STRING" id="590646.G3B7X6"/>
<evidence type="ECO:0000313" key="1">
    <source>
        <dbReference type="EMBL" id="EGV61679.1"/>
    </source>
</evidence>
<protein>
    <submittedName>
        <fullName evidence="1">Uncharacterized protein</fullName>
    </submittedName>
</protein>
<dbReference type="AlphaFoldDB" id="G3B7X6"/>